<evidence type="ECO:0000313" key="2">
    <source>
        <dbReference type="EMBL" id="KAF3063197.1"/>
    </source>
</evidence>
<organism evidence="2 3">
    <name type="scientific">Trichoderma lentiforme</name>
    <dbReference type="NCBI Taxonomy" id="1567552"/>
    <lineage>
        <taxon>Eukaryota</taxon>
        <taxon>Fungi</taxon>
        <taxon>Dikarya</taxon>
        <taxon>Ascomycota</taxon>
        <taxon>Pezizomycotina</taxon>
        <taxon>Sordariomycetes</taxon>
        <taxon>Hypocreomycetidae</taxon>
        <taxon>Hypocreales</taxon>
        <taxon>Hypocreaceae</taxon>
        <taxon>Trichoderma</taxon>
    </lineage>
</organism>
<dbReference type="AlphaFoldDB" id="A0A9P4X8I7"/>
<feature type="region of interest" description="Disordered" evidence="1">
    <location>
        <begin position="1"/>
        <end position="42"/>
    </location>
</feature>
<accession>A0A9P4X8I7</accession>
<name>A0A9P4X8I7_9HYPO</name>
<reference evidence="2 3" key="1">
    <citation type="submission" date="2018-06" db="EMBL/GenBank/DDBJ databases">
        <title>Genome analysis of cellulolytic fungus Trichoderma lentiforme CFAM-422.</title>
        <authorList>
            <person name="Steindorff A.S."/>
            <person name="Formighieri E.F."/>
            <person name="Midorikawa G.E.O."/>
            <person name="Tamietti M.S."/>
            <person name="Ramos E.Z."/>
            <person name="Silva A.S."/>
            <person name="Bon E.P.S."/>
            <person name="Mendes T.D."/>
            <person name="Damaso M.C.T."/>
            <person name="Favaro L.C.L."/>
        </authorList>
    </citation>
    <scope>NUCLEOTIDE SEQUENCE [LARGE SCALE GENOMIC DNA]</scope>
    <source>
        <strain evidence="2 3">CFAM-422</strain>
    </source>
</reference>
<keyword evidence="3" id="KW-1185">Reference proteome</keyword>
<dbReference type="EMBL" id="QLNT01000019">
    <property type="protein sequence ID" value="KAF3063197.1"/>
    <property type="molecule type" value="Genomic_DNA"/>
</dbReference>
<protein>
    <submittedName>
        <fullName evidence="2">Uncharacterized protein</fullName>
    </submittedName>
</protein>
<proteinExistence type="predicted"/>
<comment type="caution">
    <text evidence="2">The sequence shown here is derived from an EMBL/GenBank/DDBJ whole genome shotgun (WGS) entry which is preliminary data.</text>
</comment>
<evidence type="ECO:0000313" key="3">
    <source>
        <dbReference type="Proteomes" id="UP000801864"/>
    </source>
</evidence>
<gene>
    <name evidence="2" type="ORF">CFAM422_009884</name>
</gene>
<evidence type="ECO:0000256" key="1">
    <source>
        <dbReference type="SAM" id="MobiDB-lite"/>
    </source>
</evidence>
<dbReference type="Proteomes" id="UP000801864">
    <property type="component" value="Unassembled WGS sequence"/>
</dbReference>
<sequence>MGRSGTACSVRKAGLNTAAGGFGGTQSQRQRHRPSNGEDEVAWEREKSAMMQLPRWRGVVE</sequence>